<feature type="non-terminal residue" evidence="1">
    <location>
        <position position="136"/>
    </location>
</feature>
<gene>
    <name evidence="1" type="ORF">HMPREF2130_10945</name>
</gene>
<keyword evidence="2" id="KW-1185">Reference proteome</keyword>
<dbReference type="EMBL" id="JRNI01000089">
    <property type="protein sequence ID" value="KGF25659.1"/>
    <property type="molecule type" value="Genomic_DNA"/>
</dbReference>
<evidence type="ECO:0000313" key="2">
    <source>
        <dbReference type="Proteomes" id="UP000029629"/>
    </source>
</evidence>
<dbReference type="eggNOG" id="ENOG5032ZCW">
    <property type="taxonomic scope" value="Bacteria"/>
</dbReference>
<dbReference type="Pfam" id="PF24175">
    <property type="entry name" value="SU10_adaptor"/>
    <property type="match status" value="1"/>
</dbReference>
<name>A0A096AX92_9BURK</name>
<accession>A0A096AX92</accession>
<proteinExistence type="predicted"/>
<dbReference type="RefSeq" id="WP_036560965.1">
    <property type="nucleotide sequence ID" value="NZ_JRNI01000089.1"/>
</dbReference>
<protein>
    <submittedName>
        <fullName evidence="1">Uncharacterized protein</fullName>
    </submittedName>
</protein>
<reference evidence="1 2" key="1">
    <citation type="submission" date="2014-07" db="EMBL/GenBank/DDBJ databases">
        <authorList>
            <person name="McCorrison J."/>
            <person name="Sanka R."/>
            <person name="Torralba M."/>
            <person name="Gillis M."/>
            <person name="Haft D.H."/>
            <person name="Methe B."/>
            <person name="Sutton G."/>
            <person name="Nelson K.E."/>
        </authorList>
    </citation>
    <scope>NUCLEOTIDE SEQUENCE [LARGE SCALE GENOMIC DNA]</scope>
    <source>
        <strain evidence="1 2">DNF00040</strain>
    </source>
</reference>
<dbReference type="InterPro" id="IPR056209">
    <property type="entry name" value="SU10_adaptor"/>
</dbReference>
<organism evidence="1 2">
    <name type="scientific">Oligella urethralis DNF00040</name>
    <dbReference type="NCBI Taxonomy" id="1401065"/>
    <lineage>
        <taxon>Bacteria</taxon>
        <taxon>Pseudomonadati</taxon>
        <taxon>Pseudomonadota</taxon>
        <taxon>Betaproteobacteria</taxon>
        <taxon>Burkholderiales</taxon>
        <taxon>Alcaligenaceae</taxon>
        <taxon>Oligella</taxon>
    </lineage>
</organism>
<dbReference type="AlphaFoldDB" id="A0A096AX92"/>
<dbReference type="OrthoDB" id="7008875at2"/>
<sequence length="136" mass="15451">MNYTELQETVADWLHRSDLNGVLPIFIKLAESRINRDLRTEEMVKSVTGSMTDSTITLPDDFRQVKSVLVNDKPVVYVSSLESKRHDVAGDAYFYTIVGNQINIYPKSSSADYELVYYASVEPLSNNKPTNWLLAK</sequence>
<dbReference type="Proteomes" id="UP000029629">
    <property type="component" value="Unassembled WGS sequence"/>
</dbReference>
<comment type="caution">
    <text evidence="1">The sequence shown here is derived from an EMBL/GenBank/DDBJ whole genome shotgun (WGS) entry which is preliminary data.</text>
</comment>
<evidence type="ECO:0000313" key="1">
    <source>
        <dbReference type="EMBL" id="KGF25659.1"/>
    </source>
</evidence>